<keyword evidence="3" id="KW-1185">Reference proteome</keyword>
<dbReference type="Proteomes" id="UP001200557">
    <property type="component" value="Unassembled WGS sequence"/>
</dbReference>
<evidence type="ECO:0000313" key="2">
    <source>
        <dbReference type="EMBL" id="MCF2872817.1"/>
    </source>
</evidence>
<evidence type="ECO:0000259" key="1">
    <source>
        <dbReference type="Pfam" id="PF13521"/>
    </source>
</evidence>
<gene>
    <name evidence="2" type="ORF">L0664_17245</name>
</gene>
<dbReference type="InterPro" id="IPR038727">
    <property type="entry name" value="NadR/Ttd14_AAA_dom"/>
</dbReference>
<evidence type="ECO:0000313" key="3">
    <source>
        <dbReference type="Proteomes" id="UP001200557"/>
    </source>
</evidence>
<dbReference type="SUPFAM" id="SSF52540">
    <property type="entry name" value="P-loop containing nucleoside triphosphate hydrolases"/>
    <property type="match status" value="1"/>
</dbReference>
<proteinExistence type="predicted"/>
<dbReference type="EMBL" id="JAKGAQ010000005">
    <property type="protein sequence ID" value="MCF2872817.1"/>
    <property type="molecule type" value="Genomic_DNA"/>
</dbReference>
<organism evidence="2 3">
    <name type="scientific">Octadecabacter dasysiphoniae</name>
    <dbReference type="NCBI Taxonomy" id="2909341"/>
    <lineage>
        <taxon>Bacteria</taxon>
        <taxon>Pseudomonadati</taxon>
        <taxon>Pseudomonadota</taxon>
        <taxon>Alphaproteobacteria</taxon>
        <taxon>Rhodobacterales</taxon>
        <taxon>Roseobacteraceae</taxon>
        <taxon>Octadecabacter</taxon>
    </lineage>
</organism>
<protein>
    <submittedName>
        <fullName evidence="2">AAA family ATPase</fullName>
    </submittedName>
</protein>
<sequence>MSDRFTLITGCSGGGKSTLLAALAKAGFSTIKEPGRRIISNARSGADHTLPWVDMNAFARAAVEMAHADLKKAEGMTGQVFFDRGLVDAAVALQSASGASHCTTLGPHRHYAKTVFIAPPWHEIFEQDEDRKHGFAKACDEYDRLVAALDDLGYEPCILPQVSVADRVGFVLETLELTPE</sequence>
<dbReference type="Gene3D" id="3.40.50.300">
    <property type="entry name" value="P-loop containing nucleotide triphosphate hydrolases"/>
    <property type="match status" value="1"/>
</dbReference>
<dbReference type="InterPro" id="IPR027417">
    <property type="entry name" value="P-loop_NTPase"/>
</dbReference>
<reference evidence="2 3" key="1">
    <citation type="submission" date="2022-01" db="EMBL/GenBank/DDBJ databases">
        <title>Octadecabacter sp. nov., isolated from a marine alga.</title>
        <authorList>
            <person name="Jin M.S."/>
            <person name="Kim H.M."/>
            <person name="Han D.M."/>
            <person name="Jung J.J."/>
            <person name="Jeon C.O."/>
        </authorList>
    </citation>
    <scope>NUCLEOTIDE SEQUENCE [LARGE SCALE GENOMIC DNA]</scope>
    <source>
        <strain evidence="2 3">G9-8</strain>
    </source>
</reference>
<name>A0ABS9CZW6_9RHOB</name>
<feature type="domain" description="NadR/Ttd14 AAA" evidence="1">
    <location>
        <begin position="7"/>
        <end position="167"/>
    </location>
</feature>
<dbReference type="RefSeq" id="WP_235227141.1">
    <property type="nucleotide sequence ID" value="NZ_JAKGAQ010000005.1"/>
</dbReference>
<dbReference type="Pfam" id="PF13521">
    <property type="entry name" value="AAA_28"/>
    <property type="match status" value="1"/>
</dbReference>
<comment type="caution">
    <text evidence="2">The sequence shown here is derived from an EMBL/GenBank/DDBJ whole genome shotgun (WGS) entry which is preliminary data.</text>
</comment>
<accession>A0ABS9CZW6</accession>